<accession>A0A7X5AS98</accession>
<gene>
    <name evidence="1" type="ORF">CAG72_00690</name>
</gene>
<proteinExistence type="predicted"/>
<dbReference type="EMBL" id="WXWW01000014">
    <property type="protein sequence ID" value="NAW63725.1"/>
    <property type="molecule type" value="Genomic_DNA"/>
</dbReference>
<evidence type="ECO:0000313" key="1">
    <source>
        <dbReference type="EMBL" id="NAW63725.1"/>
    </source>
</evidence>
<evidence type="ECO:0000313" key="2">
    <source>
        <dbReference type="Proteomes" id="UP000465712"/>
    </source>
</evidence>
<protein>
    <submittedName>
        <fullName evidence="1">DUF4150 domain-containing protein</fullName>
    </submittedName>
</protein>
<name>A0A7X5AS98_9GAMM</name>
<organism evidence="1 2">
    <name type="scientific">Photobacterium halotolerans</name>
    <dbReference type="NCBI Taxonomy" id="265726"/>
    <lineage>
        <taxon>Bacteria</taxon>
        <taxon>Pseudomonadati</taxon>
        <taxon>Pseudomonadota</taxon>
        <taxon>Gammaproteobacteria</taxon>
        <taxon>Vibrionales</taxon>
        <taxon>Vibrionaceae</taxon>
        <taxon>Photobacterium</taxon>
    </lineage>
</organism>
<dbReference type="CDD" id="cd14740">
    <property type="entry name" value="PAAR_4"/>
    <property type="match status" value="1"/>
</dbReference>
<reference evidence="1 2" key="1">
    <citation type="submission" date="2017-05" db="EMBL/GenBank/DDBJ databases">
        <title>High clonality and local adaptation shapes Vibrionaceae linages within an endangered oasis.</title>
        <authorList>
            <person name="Vazquez-Rosas-Landa M."/>
        </authorList>
    </citation>
    <scope>NUCLEOTIDE SEQUENCE [LARGE SCALE GENOMIC DNA]</scope>
    <source>
        <strain evidence="1 2">P46_P4S1P180</strain>
    </source>
</reference>
<sequence length="484" mass="52293">MPVTVSADGLSIVHQGSEGVANADIPDVCMTQCGPPVVPIPYSNEAKSADLVDGTTTVTMDGGNSIAIKPSKFSTSTGDEGGDKKGIVSGVIQGEAAFVTASATVKIEGEGVARLSDMMTMNKANTMCLSGVSQASVEVPPDEAATFDVTLSCRYPTGAPLVNAPFTVTDEGGAELGSGTLDASGQAVVSGLEETLCLFNIQESQDPYQPYNTLPENSVENPYPDLFSYCSAVAGNRVPFWQERSGVRNDWGVLLSETFSDPDFESLVRFESQFSATYFATEHQHKVFGECFVSALDWIQRDAETVDHYVPLIHSLAPLCHPQGHILDALFTPDEFLPPAFLLGSVRYHGTGNSIEYIRNMDWEAVAQSFSQYIDNFVGVIADYLAFMKLQAEYEHRTVIVEGIARYEDGLKTLKRLLPDITAQYFSSLSEKLMQLIENAEESIVTNTQVSGYSSTVGQVTAVVFTTANTGQESLIPFLDVYSD</sequence>
<comment type="caution">
    <text evidence="1">The sequence shown here is derived from an EMBL/GenBank/DDBJ whole genome shotgun (WGS) entry which is preliminary data.</text>
</comment>
<dbReference type="Proteomes" id="UP000465712">
    <property type="component" value="Unassembled WGS sequence"/>
</dbReference>
<dbReference type="Pfam" id="PF13665">
    <property type="entry name" value="Tox-PAAR-like"/>
    <property type="match status" value="1"/>
</dbReference>
<dbReference type="AlphaFoldDB" id="A0A7X5AS98"/>
<dbReference type="RefSeq" id="WP_161442094.1">
    <property type="nucleotide sequence ID" value="NZ_WXWV01000245.1"/>
</dbReference>